<dbReference type="EMBL" id="JALJOU010000025">
    <property type="protein sequence ID" value="KAK9836259.1"/>
    <property type="molecule type" value="Genomic_DNA"/>
</dbReference>
<evidence type="ECO:0000313" key="2">
    <source>
        <dbReference type="EMBL" id="KAK9836259.1"/>
    </source>
</evidence>
<protein>
    <recommendedName>
        <fullName evidence="4">VASt domain-containing protein</fullName>
    </recommendedName>
</protein>
<feature type="region of interest" description="Disordered" evidence="1">
    <location>
        <begin position="389"/>
        <end position="447"/>
    </location>
</feature>
<feature type="compositionally biased region" description="Low complexity" evidence="1">
    <location>
        <begin position="340"/>
        <end position="351"/>
    </location>
</feature>
<sequence length="475" mass="50106">MVRGLELSDDLPGISIQEFCELFKRAETFYAYHWWLHKNENMRVGKWEGEDGLTRRMSFLVPYGAPRWFKRAVGTEVVKIRDTQCLEMEEAGGRLVAMTMVSRPQLLVPGGSYLPMGDVRFRVAAADFAGVPGCKVTTKVTCTAEGLKWLWALRGAVERVMVAQCKEVAETFVAFCGRACREGLDTAQLPIQRTHSRSLSRSLGRTLSRTLSRGSGLRRSNSGAGGPAGTPGRDEGVRRFSGLWCSGSSGGVAAAGTPGREEGPRASAADSMAVRKYSSAGREEGGAPLQGKGSLGSLGSLPCRDSSADSDEALERRGTPAGRGTPAAAPGNAGAGGGEESASAAPASARSAPEKPLNGHARSPSGSGLGSGVLGGSGASIASTTYFDASEESLPGSPTSIEEARRAQHAGAEVWVTRASSAFGEDVPCKPQPPPPRRRRQAAERAQVPGKRWWNGLSSFVRGMRLPCTTPAVRN</sequence>
<dbReference type="AlphaFoldDB" id="A0AAW1RRF7"/>
<organism evidence="2 3">
    <name type="scientific">Elliptochloris bilobata</name>
    <dbReference type="NCBI Taxonomy" id="381761"/>
    <lineage>
        <taxon>Eukaryota</taxon>
        <taxon>Viridiplantae</taxon>
        <taxon>Chlorophyta</taxon>
        <taxon>core chlorophytes</taxon>
        <taxon>Trebouxiophyceae</taxon>
        <taxon>Trebouxiophyceae incertae sedis</taxon>
        <taxon>Elliptochloris clade</taxon>
        <taxon>Elliptochloris</taxon>
    </lineage>
</organism>
<proteinExistence type="predicted"/>
<comment type="caution">
    <text evidence="2">The sequence shown here is derived from an EMBL/GenBank/DDBJ whole genome shotgun (WGS) entry which is preliminary data.</text>
</comment>
<feature type="compositionally biased region" description="Low complexity" evidence="1">
    <location>
        <begin position="197"/>
        <end position="220"/>
    </location>
</feature>
<feature type="compositionally biased region" description="Gly residues" evidence="1">
    <location>
        <begin position="367"/>
        <end position="377"/>
    </location>
</feature>
<gene>
    <name evidence="2" type="ORF">WJX81_000302</name>
</gene>
<evidence type="ECO:0000313" key="3">
    <source>
        <dbReference type="Proteomes" id="UP001445335"/>
    </source>
</evidence>
<feature type="compositionally biased region" description="Low complexity" evidence="1">
    <location>
        <begin position="319"/>
        <end position="332"/>
    </location>
</feature>
<dbReference type="Proteomes" id="UP001445335">
    <property type="component" value="Unassembled WGS sequence"/>
</dbReference>
<keyword evidence="3" id="KW-1185">Reference proteome</keyword>
<evidence type="ECO:0008006" key="4">
    <source>
        <dbReference type="Google" id="ProtNLM"/>
    </source>
</evidence>
<reference evidence="2 3" key="1">
    <citation type="journal article" date="2024" name="Nat. Commun.">
        <title>Phylogenomics reveals the evolutionary origins of lichenization in chlorophyte algae.</title>
        <authorList>
            <person name="Puginier C."/>
            <person name="Libourel C."/>
            <person name="Otte J."/>
            <person name="Skaloud P."/>
            <person name="Haon M."/>
            <person name="Grisel S."/>
            <person name="Petersen M."/>
            <person name="Berrin J.G."/>
            <person name="Delaux P.M."/>
            <person name="Dal Grande F."/>
            <person name="Keller J."/>
        </authorList>
    </citation>
    <scope>NUCLEOTIDE SEQUENCE [LARGE SCALE GENOMIC DNA]</scope>
    <source>
        <strain evidence="2 3">SAG 245.80</strain>
    </source>
</reference>
<accession>A0AAW1RRF7</accession>
<evidence type="ECO:0000256" key="1">
    <source>
        <dbReference type="SAM" id="MobiDB-lite"/>
    </source>
</evidence>
<name>A0AAW1RRF7_9CHLO</name>
<feature type="region of interest" description="Disordered" evidence="1">
    <location>
        <begin position="194"/>
        <end position="377"/>
    </location>
</feature>